<comment type="subcellular location">
    <subcellularLocation>
        <location evidence="1">Endoplasmic reticulum</location>
    </subcellularLocation>
    <subcellularLocation>
        <location evidence="3">Golgi apparatus</location>
    </subcellularLocation>
    <subcellularLocation>
        <location evidence="2">Lysosome</location>
    </subcellularLocation>
    <subcellularLocation>
        <location evidence="4">Secreted</location>
    </subcellularLocation>
</comment>
<evidence type="ECO:0000256" key="21">
    <source>
        <dbReference type="SAM" id="SignalP"/>
    </source>
</evidence>
<dbReference type="SUPFAM" id="SSF53187">
    <property type="entry name" value="Zn-dependent exopeptidases"/>
    <property type="match status" value="1"/>
</dbReference>
<evidence type="ECO:0000256" key="10">
    <source>
        <dbReference type="ARBA" id="ARBA00022729"/>
    </source>
</evidence>
<keyword evidence="15" id="KW-0482">Metalloprotease</keyword>
<evidence type="ECO:0000256" key="13">
    <source>
        <dbReference type="ARBA" id="ARBA00022833"/>
    </source>
</evidence>
<feature type="signal peptide" evidence="21">
    <location>
        <begin position="1"/>
        <end position="19"/>
    </location>
</feature>
<keyword evidence="6" id="KW-0964">Secreted</keyword>
<evidence type="ECO:0000313" key="24">
    <source>
        <dbReference type="Proteomes" id="UP001597393"/>
    </source>
</evidence>
<keyword evidence="14" id="KW-0333">Golgi apparatus</keyword>
<dbReference type="PANTHER" id="PTHR12053">
    <property type="entry name" value="PROTEASE FAMILY M28 PLASMA GLUTAMATE CARBOXYPEPTIDASE-RELATED"/>
    <property type="match status" value="1"/>
</dbReference>
<reference evidence="24" key="1">
    <citation type="journal article" date="2019" name="Int. J. Syst. Evol. Microbiol.">
        <title>The Global Catalogue of Microorganisms (GCM) 10K type strain sequencing project: providing services to taxonomists for standard genome sequencing and annotation.</title>
        <authorList>
            <consortium name="The Broad Institute Genomics Platform"/>
            <consortium name="The Broad Institute Genome Sequencing Center for Infectious Disease"/>
            <person name="Wu L."/>
            <person name="Ma J."/>
        </authorList>
    </citation>
    <scope>NUCLEOTIDE SEQUENCE [LARGE SCALE GENOMIC DNA]</scope>
    <source>
        <strain evidence="24">KCTC 42248</strain>
    </source>
</reference>
<keyword evidence="13" id="KW-0862">Zinc</keyword>
<evidence type="ECO:0000256" key="5">
    <source>
        <dbReference type="ARBA" id="ARBA00014116"/>
    </source>
</evidence>
<sequence length="460" mass="50909">MNKIYLALLSLGVSFSASAQSDTTMMRDIYKHALTHGQAYDDLRHLTKEIGNRIAGSPKAEQAVRWSESLMKALPFDRVYLQDVDVPYWDRGPAEKAILTESQEPLKVLALGGSVGTPKGGIEAEVIEVEYLSDLKKFGGDVYGKIVFVNKPWDESLVETGMAYGLNTSQRSRGPAEVAKLGGIAYLFRSLSSSTRDDYPHTGGTRYTQGIDSIPAMAISVVSAERLHDALQKNPKAKVFLEQQSGWKGIVPTHNVIAEWKGTEHPDQIITIGGHIDSWDVGEGAHDNGTGITGTLDAVRTLMKIGYKPKHTIRVVFYMNEENGVQGSMKYGEAAAENKETMIAAIESDAGGFAPRGFDIKASRQAVDWIQQQWKPLFEEQYWVSRFLQGSPGVDSGIWAAQFPNTVMFNFRPDPHRYFDLHHTEKDVFEAVDRRELQSGVAAIASLLYLVDSHIGEMPQ</sequence>
<dbReference type="RefSeq" id="WP_380869608.1">
    <property type="nucleotide sequence ID" value="NZ_JBHUMA010000006.1"/>
</dbReference>
<dbReference type="Gene3D" id="3.50.30.30">
    <property type="match status" value="1"/>
</dbReference>
<feature type="domain" description="Peptidase M28" evidence="22">
    <location>
        <begin position="255"/>
        <end position="444"/>
    </location>
</feature>
<keyword evidence="8" id="KW-0645">Protease</keyword>
<comment type="caution">
    <text evidence="23">The sequence shown here is derived from an EMBL/GenBank/DDBJ whole genome shotgun (WGS) entry which is preliminary data.</text>
</comment>
<evidence type="ECO:0000256" key="20">
    <source>
        <dbReference type="ARBA" id="ARBA00033328"/>
    </source>
</evidence>
<feature type="chain" id="PRO_5046323099" description="Carboxypeptidase Q" evidence="21">
    <location>
        <begin position="20"/>
        <end position="460"/>
    </location>
</feature>
<keyword evidence="11" id="KW-0378">Hydrolase</keyword>
<evidence type="ECO:0000256" key="9">
    <source>
        <dbReference type="ARBA" id="ARBA00022723"/>
    </source>
</evidence>
<keyword evidence="18" id="KW-0458">Lysosome</keyword>
<dbReference type="Pfam" id="PF04389">
    <property type="entry name" value="Peptidase_M28"/>
    <property type="match status" value="1"/>
</dbReference>
<evidence type="ECO:0000256" key="19">
    <source>
        <dbReference type="ARBA" id="ARBA00025833"/>
    </source>
</evidence>
<dbReference type="InterPro" id="IPR007484">
    <property type="entry name" value="Peptidase_M28"/>
</dbReference>
<evidence type="ECO:0000256" key="4">
    <source>
        <dbReference type="ARBA" id="ARBA00004613"/>
    </source>
</evidence>
<evidence type="ECO:0000256" key="6">
    <source>
        <dbReference type="ARBA" id="ARBA00022525"/>
    </source>
</evidence>
<evidence type="ECO:0000256" key="18">
    <source>
        <dbReference type="ARBA" id="ARBA00023228"/>
    </source>
</evidence>
<dbReference type="InterPro" id="IPR039866">
    <property type="entry name" value="CPQ"/>
</dbReference>
<dbReference type="Gene3D" id="3.40.630.10">
    <property type="entry name" value="Zn peptidases"/>
    <property type="match status" value="1"/>
</dbReference>
<evidence type="ECO:0000259" key="22">
    <source>
        <dbReference type="Pfam" id="PF04389"/>
    </source>
</evidence>
<keyword evidence="9" id="KW-0479">Metal-binding</keyword>
<proteinExistence type="predicted"/>
<evidence type="ECO:0000313" key="23">
    <source>
        <dbReference type="EMBL" id="MFD2599482.1"/>
    </source>
</evidence>
<dbReference type="PANTHER" id="PTHR12053:SF3">
    <property type="entry name" value="CARBOXYPEPTIDASE Q"/>
    <property type="match status" value="1"/>
</dbReference>
<keyword evidence="10 21" id="KW-0732">Signal</keyword>
<evidence type="ECO:0000256" key="11">
    <source>
        <dbReference type="ARBA" id="ARBA00022801"/>
    </source>
</evidence>
<gene>
    <name evidence="23" type="ORF">ACFSQ3_11010</name>
</gene>
<dbReference type="EMBL" id="JBHUMA010000006">
    <property type="protein sequence ID" value="MFD2599482.1"/>
    <property type="molecule type" value="Genomic_DNA"/>
</dbReference>
<evidence type="ECO:0000256" key="12">
    <source>
        <dbReference type="ARBA" id="ARBA00022824"/>
    </source>
</evidence>
<evidence type="ECO:0000256" key="17">
    <source>
        <dbReference type="ARBA" id="ARBA00023180"/>
    </source>
</evidence>
<dbReference type="Proteomes" id="UP001597393">
    <property type="component" value="Unassembled WGS sequence"/>
</dbReference>
<evidence type="ECO:0000256" key="7">
    <source>
        <dbReference type="ARBA" id="ARBA00022645"/>
    </source>
</evidence>
<evidence type="ECO:0000256" key="8">
    <source>
        <dbReference type="ARBA" id="ARBA00022670"/>
    </source>
</evidence>
<keyword evidence="7" id="KW-0121">Carboxypeptidase</keyword>
<comment type="subunit">
    <text evidence="19">Homodimer. The monomeric form is inactive while the homodimer is active.</text>
</comment>
<evidence type="ECO:0000256" key="2">
    <source>
        <dbReference type="ARBA" id="ARBA00004371"/>
    </source>
</evidence>
<evidence type="ECO:0000256" key="14">
    <source>
        <dbReference type="ARBA" id="ARBA00023034"/>
    </source>
</evidence>
<evidence type="ECO:0000256" key="15">
    <source>
        <dbReference type="ARBA" id="ARBA00023049"/>
    </source>
</evidence>
<keyword evidence="16" id="KW-0865">Zymogen</keyword>
<organism evidence="23 24">
    <name type="scientific">Sphingobacterium corticis</name>
    <dbReference type="NCBI Taxonomy" id="1812823"/>
    <lineage>
        <taxon>Bacteria</taxon>
        <taxon>Pseudomonadati</taxon>
        <taxon>Bacteroidota</taxon>
        <taxon>Sphingobacteriia</taxon>
        <taxon>Sphingobacteriales</taxon>
        <taxon>Sphingobacteriaceae</taxon>
        <taxon>Sphingobacterium</taxon>
    </lineage>
</organism>
<accession>A0ABW5NNT7</accession>
<evidence type="ECO:0000256" key="1">
    <source>
        <dbReference type="ARBA" id="ARBA00004240"/>
    </source>
</evidence>
<keyword evidence="24" id="KW-1185">Reference proteome</keyword>
<evidence type="ECO:0000256" key="3">
    <source>
        <dbReference type="ARBA" id="ARBA00004555"/>
    </source>
</evidence>
<evidence type="ECO:0000256" key="16">
    <source>
        <dbReference type="ARBA" id="ARBA00023145"/>
    </source>
</evidence>
<keyword evidence="17" id="KW-0325">Glycoprotein</keyword>
<name>A0ABW5NNT7_9SPHI</name>
<keyword evidence="12" id="KW-0256">Endoplasmic reticulum</keyword>
<protein>
    <recommendedName>
        <fullName evidence="5">Carboxypeptidase Q</fullName>
    </recommendedName>
    <alternativeName>
        <fullName evidence="20">Plasma glutamate carboxypeptidase</fullName>
    </alternativeName>
</protein>